<dbReference type="GO" id="GO:0003723">
    <property type="term" value="F:RNA binding"/>
    <property type="evidence" value="ECO:0007669"/>
    <property type="project" value="UniProtKB-UniRule"/>
</dbReference>
<evidence type="ECO:0000313" key="11">
    <source>
        <dbReference type="EMBL" id="CAD9667524.1"/>
    </source>
</evidence>
<name>A0A6U0XQ49_9STRA</name>
<evidence type="ECO:0000259" key="9">
    <source>
        <dbReference type="PROSITE" id="PS50102"/>
    </source>
</evidence>
<keyword evidence="4" id="KW-0862">Zinc</keyword>
<evidence type="ECO:0000256" key="6">
    <source>
        <dbReference type="PROSITE-ProRule" id="PRU00176"/>
    </source>
</evidence>
<dbReference type="InterPro" id="IPR012677">
    <property type="entry name" value="Nucleotide-bd_a/b_plait_sf"/>
</dbReference>
<dbReference type="InterPro" id="IPR001876">
    <property type="entry name" value="Znf_RanBP2"/>
</dbReference>
<feature type="region of interest" description="Disordered" evidence="8">
    <location>
        <begin position="513"/>
        <end position="582"/>
    </location>
</feature>
<comment type="subcellular location">
    <subcellularLocation>
        <location evidence="1">Nucleus</location>
    </subcellularLocation>
</comment>
<organism evidence="11">
    <name type="scientific">Rhizochromulina marina</name>
    <dbReference type="NCBI Taxonomy" id="1034831"/>
    <lineage>
        <taxon>Eukaryota</taxon>
        <taxon>Sar</taxon>
        <taxon>Stramenopiles</taxon>
        <taxon>Ochrophyta</taxon>
        <taxon>Dictyochophyceae</taxon>
        <taxon>Rhizochromulinales</taxon>
        <taxon>Rhizochromulina</taxon>
    </lineage>
</organism>
<dbReference type="SUPFAM" id="SSF54928">
    <property type="entry name" value="RNA-binding domain, RBD"/>
    <property type="match status" value="1"/>
</dbReference>
<dbReference type="EMBL" id="HBHJ01004976">
    <property type="protein sequence ID" value="CAD9667525.1"/>
    <property type="molecule type" value="Transcribed_RNA"/>
</dbReference>
<keyword evidence="2" id="KW-0479">Metal-binding</keyword>
<evidence type="ECO:0000256" key="8">
    <source>
        <dbReference type="SAM" id="MobiDB-lite"/>
    </source>
</evidence>
<evidence type="ECO:0000256" key="3">
    <source>
        <dbReference type="ARBA" id="ARBA00022771"/>
    </source>
</evidence>
<evidence type="ECO:0000256" key="7">
    <source>
        <dbReference type="PROSITE-ProRule" id="PRU00322"/>
    </source>
</evidence>
<evidence type="ECO:0000256" key="5">
    <source>
        <dbReference type="ARBA" id="ARBA00023242"/>
    </source>
</evidence>
<evidence type="ECO:0000256" key="2">
    <source>
        <dbReference type="ARBA" id="ARBA00022723"/>
    </source>
</evidence>
<evidence type="ECO:0000313" key="12">
    <source>
        <dbReference type="EMBL" id="CAD9667525.1"/>
    </source>
</evidence>
<evidence type="ECO:0000256" key="4">
    <source>
        <dbReference type="ARBA" id="ARBA00022833"/>
    </source>
</evidence>
<dbReference type="CDD" id="cd16074">
    <property type="entry name" value="OCRE"/>
    <property type="match status" value="1"/>
</dbReference>
<gene>
    <name evidence="11" type="ORF">RMAR1173_LOCUS3247</name>
    <name evidence="12" type="ORF">RMAR1173_LOCUS3248</name>
</gene>
<dbReference type="AlphaFoldDB" id="A0A6U0XQ49"/>
<feature type="domain" description="RRM" evidence="9">
    <location>
        <begin position="280"/>
        <end position="359"/>
    </location>
</feature>
<evidence type="ECO:0000259" key="10">
    <source>
        <dbReference type="PROSITE" id="PS50199"/>
    </source>
</evidence>
<dbReference type="InterPro" id="IPR000504">
    <property type="entry name" value="RRM_dom"/>
</dbReference>
<dbReference type="GO" id="GO:0005634">
    <property type="term" value="C:nucleus"/>
    <property type="evidence" value="ECO:0007669"/>
    <property type="project" value="UniProtKB-SubCell"/>
</dbReference>
<dbReference type="PROSITE" id="PS50199">
    <property type="entry name" value="ZF_RANBP2_2"/>
    <property type="match status" value="1"/>
</dbReference>
<dbReference type="Pfam" id="PF00641">
    <property type="entry name" value="Zn_ribbon_RanBP"/>
    <property type="match status" value="1"/>
</dbReference>
<protein>
    <submittedName>
        <fullName evidence="11">Uncharacterized protein</fullName>
    </submittedName>
</protein>
<keyword evidence="6" id="KW-0694">RNA-binding</keyword>
<dbReference type="Pfam" id="PF00076">
    <property type="entry name" value="RRM_1"/>
    <property type="match status" value="1"/>
</dbReference>
<dbReference type="InterPro" id="IPR035979">
    <property type="entry name" value="RBD_domain_sf"/>
</dbReference>
<proteinExistence type="predicted"/>
<feature type="compositionally biased region" description="Basic and acidic residues" evidence="8">
    <location>
        <begin position="548"/>
        <end position="563"/>
    </location>
</feature>
<sequence length="688" mass="73193">MCKARAAAPPWQCLPSLRLTPWGHRPQDAGITRRAKPSCCGGCPRPQRREWFVVGRRCPNAAEMRPGHVGERSNAFAPCPRCPIIAGSRILGQRFDCSSARCAASFPGIGGRENGGVLASIYGGGGGGCGGGGAVAGGVGGKPQLEQALYMFKPRLVRLIRSRTTNESRGFAFVDFHSVDDAMAFMHEHGPGGDRLQIDGRNISLEFGVDMQSSGDGGGLGSARMDWMCSSCGAQNFSRRSNCFKCGASRAEGTPIPGTGQASRASVNPFENPTSNIPNSVLAVQNLPFGTSDVVVADTMRVFSQVKEVRVFPDPTRPAGTKAIAFVDFYTPDHATHVLNAAKTVRVENIAVSLSYARPGAMQLMARGGPAMHAMPHTRGDPQDTSRNGGPVVGSTRIKARAKRPEWPPSFEEDGMAWIFDAGSTYFYNQATEFYYEPKSKLYCKRTPDHQYVWYQHVKGQDPPYVAMSANSGAGGAGTAVEGQASTQSTVAVAAAAAGAMATSQDATALAPEATGKASGGGSAGKPVSFGIPKSKAPKTMSINAKKQAKEIAKWGDRQREMGEPDEDATPAAAKRHNATNDAVQETEAVALQPTPVDLQKYTPGASSGGDASSELETLAMDYQSLHKILLDGKPIVKVKKGKWACLLSRRVLTSEEQLQKHIEMSNLYREELVKAIKAGRITRAVTG</sequence>
<dbReference type="PROSITE" id="PS01358">
    <property type="entry name" value="ZF_RANBP2_1"/>
    <property type="match status" value="1"/>
</dbReference>
<accession>A0A6U0XQ49</accession>
<feature type="domain" description="RRM" evidence="9">
    <location>
        <begin position="157"/>
        <end position="210"/>
    </location>
</feature>
<feature type="region of interest" description="Disordered" evidence="8">
    <location>
        <begin position="377"/>
        <end position="408"/>
    </location>
</feature>
<dbReference type="SMART" id="SM00547">
    <property type="entry name" value="ZnF_RBZ"/>
    <property type="match status" value="1"/>
</dbReference>
<dbReference type="SMART" id="SM00360">
    <property type="entry name" value="RRM"/>
    <property type="match status" value="2"/>
</dbReference>
<keyword evidence="3 7" id="KW-0863">Zinc-finger</keyword>
<dbReference type="PANTHER" id="PTHR13948:SF3">
    <property type="entry name" value="FI21118P1"/>
    <property type="match status" value="1"/>
</dbReference>
<dbReference type="Gene3D" id="3.30.70.330">
    <property type="match status" value="2"/>
</dbReference>
<dbReference type="PROSITE" id="PS50102">
    <property type="entry name" value="RRM"/>
    <property type="match status" value="2"/>
</dbReference>
<dbReference type="InterPro" id="IPR036443">
    <property type="entry name" value="Znf_RanBP2_sf"/>
</dbReference>
<dbReference type="GO" id="GO:0000398">
    <property type="term" value="P:mRNA splicing, via spliceosome"/>
    <property type="evidence" value="ECO:0007669"/>
    <property type="project" value="TreeGrafter"/>
</dbReference>
<dbReference type="GO" id="GO:0008270">
    <property type="term" value="F:zinc ion binding"/>
    <property type="evidence" value="ECO:0007669"/>
    <property type="project" value="UniProtKB-KW"/>
</dbReference>
<feature type="domain" description="RanBP2-type" evidence="10">
    <location>
        <begin position="222"/>
        <end position="252"/>
    </location>
</feature>
<dbReference type="PANTHER" id="PTHR13948">
    <property type="entry name" value="RNA-BINDING PROTEIN"/>
    <property type="match status" value="1"/>
</dbReference>
<dbReference type="Pfam" id="PF17780">
    <property type="entry name" value="OCRE"/>
    <property type="match status" value="1"/>
</dbReference>
<dbReference type="InterPro" id="IPR041591">
    <property type="entry name" value="OCRE"/>
</dbReference>
<dbReference type="Gene3D" id="4.10.1060.10">
    <property type="entry name" value="Zinc finger, RanBP2-type"/>
    <property type="match status" value="1"/>
</dbReference>
<dbReference type="EMBL" id="HBHJ01004975">
    <property type="protein sequence ID" value="CAD9667524.1"/>
    <property type="molecule type" value="Transcribed_RNA"/>
</dbReference>
<reference evidence="11" key="1">
    <citation type="submission" date="2021-01" db="EMBL/GenBank/DDBJ databases">
        <authorList>
            <person name="Corre E."/>
            <person name="Pelletier E."/>
            <person name="Niang G."/>
            <person name="Scheremetjew M."/>
            <person name="Finn R."/>
            <person name="Kale V."/>
            <person name="Holt S."/>
            <person name="Cochrane G."/>
            <person name="Meng A."/>
            <person name="Brown T."/>
            <person name="Cohen L."/>
        </authorList>
    </citation>
    <scope>NUCLEOTIDE SEQUENCE</scope>
    <source>
        <strain evidence="11">CCMP1243</strain>
    </source>
</reference>
<evidence type="ECO:0000256" key="1">
    <source>
        <dbReference type="ARBA" id="ARBA00004123"/>
    </source>
</evidence>
<dbReference type="SUPFAM" id="SSF90209">
    <property type="entry name" value="Ran binding protein zinc finger-like"/>
    <property type="match status" value="1"/>
</dbReference>
<keyword evidence="5" id="KW-0539">Nucleus</keyword>